<keyword evidence="1 2" id="KW-0694">RNA-binding</keyword>
<dbReference type="InterPro" id="IPR012677">
    <property type="entry name" value="Nucleotide-bd_a/b_plait_sf"/>
</dbReference>
<gene>
    <name evidence="5" type="ORF">L873DRAFT_1565991</name>
</gene>
<proteinExistence type="predicted"/>
<dbReference type="InterPro" id="IPR035979">
    <property type="entry name" value="RBD_domain_sf"/>
</dbReference>
<keyword evidence="6" id="KW-1185">Reference proteome</keyword>
<name>A0A3N4K358_9PEZI</name>
<evidence type="ECO:0000313" key="6">
    <source>
        <dbReference type="Proteomes" id="UP000276215"/>
    </source>
</evidence>
<feature type="non-terminal residue" evidence="5">
    <location>
        <position position="1"/>
    </location>
</feature>
<organism evidence="5 6">
    <name type="scientific">Choiromyces venosus 120613-1</name>
    <dbReference type="NCBI Taxonomy" id="1336337"/>
    <lineage>
        <taxon>Eukaryota</taxon>
        <taxon>Fungi</taxon>
        <taxon>Dikarya</taxon>
        <taxon>Ascomycota</taxon>
        <taxon>Pezizomycotina</taxon>
        <taxon>Pezizomycetes</taxon>
        <taxon>Pezizales</taxon>
        <taxon>Tuberaceae</taxon>
        <taxon>Choiromyces</taxon>
    </lineage>
</organism>
<dbReference type="InterPro" id="IPR052462">
    <property type="entry name" value="SLIRP/GR-RBP-like"/>
</dbReference>
<evidence type="ECO:0000313" key="5">
    <source>
        <dbReference type="EMBL" id="RPB02851.1"/>
    </source>
</evidence>
<dbReference type="Gene3D" id="3.30.70.330">
    <property type="match status" value="2"/>
</dbReference>
<dbReference type="STRING" id="1336337.A0A3N4K358"/>
<dbReference type="Pfam" id="PF00076">
    <property type="entry name" value="RRM_1"/>
    <property type="match status" value="2"/>
</dbReference>
<dbReference type="GO" id="GO:0003723">
    <property type="term" value="F:RNA binding"/>
    <property type="evidence" value="ECO:0007669"/>
    <property type="project" value="UniProtKB-UniRule"/>
</dbReference>
<dbReference type="Proteomes" id="UP000276215">
    <property type="component" value="Unassembled WGS sequence"/>
</dbReference>
<dbReference type="PANTHER" id="PTHR48027">
    <property type="entry name" value="HETEROGENEOUS NUCLEAR RIBONUCLEOPROTEIN 87F-RELATED"/>
    <property type="match status" value="1"/>
</dbReference>
<accession>A0A3N4K358</accession>
<feature type="domain" description="RRM" evidence="4">
    <location>
        <begin position="1"/>
        <end position="78"/>
    </location>
</feature>
<feature type="region of interest" description="Disordered" evidence="3">
    <location>
        <begin position="172"/>
        <end position="223"/>
    </location>
</feature>
<reference evidence="5 6" key="1">
    <citation type="journal article" date="2018" name="Nat. Ecol. Evol.">
        <title>Pezizomycetes genomes reveal the molecular basis of ectomycorrhizal truffle lifestyle.</title>
        <authorList>
            <person name="Murat C."/>
            <person name="Payen T."/>
            <person name="Noel B."/>
            <person name="Kuo A."/>
            <person name="Morin E."/>
            <person name="Chen J."/>
            <person name="Kohler A."/>
            <person name="Krizsan K."/>
            <person name="Balestrini R."/>
            <person name="Da Silva C."/>
            <person name="Montanini B."/>
            <person name="Hainaut M."/>
            <person name="Levati E."/>
            <person name="Barry K.W."/>
            <person name="Belfiori B."/>
            <person name="Cichocki N."/>
            <person name="Clum A."/>
            <person name="Dockter R.B."/>
            <person name="Fauchery L."/>
            <person name="Guy J."/>
            <person name="Iotti M."/>
            <person name="Le Tacon F."/>
            <person name="Lindquist E.A."/>
            <person name="Lipzen A."/>
            <person name="Malagnac F."/>
            <person name="Mello A."/>
            <person name="Molinier V."/>
            <person name="Miyauchi S."/>
            <person name="Poulain J."/>
            <person name="Riccioni C."/>
            <person name="Rubini A."/>
            <person name="Sitrit Y."/>
            <person name="Splivallo R."/>
            <person name="Traeger S."/>
            <person name="Wang M."/>
            <person name="Zifcakova L."/>
            <person name="Wipf D."/>
            <person name="Zambonelli A."/>
            <person name="Paolocci F."/>
            <person name="Nowrousian M."/>
            <person name="Ottonello S."/>
            <person name="Baldrian P."/>
            <person name="Spatafora J.W."/>
            <person name="Henrissat B."/>
            <person name="Nagy L.G."/>
            <person name="Aury J.M."/>
            <person name="Wincker P."/>
            <person name="Grigoriev I.V."/>
            <person name="Bonfante P."/>
            <person name="Martin F.M."/>
        </authorList>
    </citation>
    <scope>NUCLEOTIDE SEQUENCE [LARGE SCALE GENOMIC DNA]</scope>
    <source>
        <strain evidence="5 6">120613-1</strain>
    </source>
</reference>
<feature type="compositionally biased region" description="Polar residues" evidence="3">
    <location>
        <begin position="174"/>
        <end position="184"/>
    </location>
</feature>
<evidence type="ECO:0000256" key="3">
    <source>
        <dbReference type="SAM" id="MobiDB-lite"/>
    </source>
</evidence>
<feature type="domain" description="RRM" evidence="4">
    <location>
        <begin position="100"/>
        <end position="178"/>
    </location>
</feature>
<feature type="non-terminal residue" evidence="5">
    <location>
        <position position="223"/>
    </location>
</feature>
<dbReference type="SUPFAM" id="SSF54928">
    <property type="entry name" value="RNA-binding domain, RBD"/>
    <property type="match status" value="2"/>
</dbReference>
<evidence type="ECO:0000259" key="4">
    <source>
        <dbReference type="PROSITE" id="PS50102"/>
    </source>
</evidence>
<feature type="compositionally biased region" description="Basic and acidic residues" evidence="3">
    <location>
        <begin position="81"/>
        <end position="97"/>
    </location>
</feature>
<sequence length="223" mass="23564">NLFVGSLSWNVDEDWLRSEFESFGEISAVRIVADRDSGRSKGFGYVEYTTHEAAKKALDEMKGKEVDGRAINVDFSTPRPENPRQDRSKTYGDQKSPESDTVFIANLSFEADEQVVQTEFEGFGNIIGLRIPTDPESGQPKGFCYVQYDSVDSARQAVEGMNGALVAGRAIRTDFSTPRDPSNSGGRGGGRGGFGGGRGGGRGGFGGGRGGGRGGFGGGRGGG</sequence>
<evidence type="ECO:0000256" key="1">
    <source>
        <dbReference type="ARBA" id="ARBA00022884"/>
    </source>
</evidence>
<feature type="compositionally biased region" description="Gly residues" evidence="3">
    <location>
        <begin position="185"/>
        <end position="223"/>
    </location>
</feature>
<dbReference type="OrthoDB" id="439808at2759"/>
<dbReference type="SMART" id="SM00360">
    <property type="entry name" value="RRM"/>
    <property type="match status" value="2"/>
</dbReference>
<dbReference type="AlphaFoldDB" id="A0A3N4K358"/>
<feature type="region of interest" description="Disordered" evidence="3">
    <location>
        <begin position="70"/>
        <end position="97"/>
    </location>
</feature>
<dbReference type="PROSITE" id="PS50102">
    <property type="entry name" value="RRM"/>
    <property type="match status" value="2"/>
</dbReference>
<protein>
    <recommendedName>
        <fullName evidence="4">RRM domain-containing protein</fullName>
    </recommendedName>
</protein>
<dbReference type="EMBL" id="ML120365">
    <property type="protein sequence ID" value="RPB02851.1"/>
    <property type="molecule type" value="Genomic_DNA"/>
</dbReference>
<dbReference type="InterPro" id="IPR000504">
    <property type="entry name" value="RRM_dom"/>
</dbReference>
<evidence type="ECO:0000256" key="2">
    <source>
        <dbReference type="PROSITE-ProRule" id="PRU00176"/>
    </source>
</evidence>